<evidence type="ECO:0000313" key="1">
    <source>
        <dbReference type="EMBL" id="RBQ19628.1"/>
    </source>
</evidence>
<organism evidence="1 2">
    <name type="scientific">Spongiactinospora rosea</name>
    <dbReference type="NCBI Taxonomy" id="2248750"/>
    <lineage>
        <taxon>Bacteria</taxon>
        <taxon>Bacillati</taxon>
        <taxon>Actinomycetota</taxon>
        <taxon>Actinomycetes</taxon>
        <taxon>Streptosporangiales</taxon>
        <taxon>Streptosporangiaceae</taxon>
        <taxon>Spongiactinospora</taxon>
    </lineage>
</organism>
<proteinExistence type="predicted"/>
<dbReference type="AlphaFoldDB" id="A0A366M066"/>
<protein>
    <submittedName>
        <fullName evidence="1">Uncharacterized protein</fullName>
    </submittedName>
</protein>
<sequence length="112" mass="12226">MAGVSGTDEGRRWWSEGEVAVEWAEPGDGGWLLVGDTSPVGTAVWVSRARWDLFLARVKSGGIVPEVAVDGTDLIAVRVGDAVPGVWLPVLTTWDHWRKFEDAVRGGRFDHL</sequence>
<comment type="caution">
    <text evidence="1">The sequence shown here is derived from an EMBL/GenBank/DDBJ whole genome shotgun (WGS) entry which is preliminary data.</text>
</comment>
<dbReference type="Proteomes" id="UP000253303">
    <property type="component" value="Unassembled WGS sequence"/>
</dbReference>
<reference evidence="1 2" key="1">
    <citation type="submission" date="2018-06" db="EMBL/GenBank/DDBJ databases">
        <title>Sphaerisporangium craniellae sp. nov., isolated from a marine sponge in the South China Sea.</title>
        <authorList>
            <person name="Li L."/>
        </authorList>
    </citation>
    <scope>NUCLEOTIDE SEQUENCE [LARGE SCALE GENOMIC DNA]</scope>
    <source>
        <strain evidence="1 2">LHW63015</strain>
    </source>
</reference>
<accession>A0A366M066</accession>
<dbReference type="EMBL" id="QMEY01000004">
    <property type="protein sequence ID" value="RBQ19628.1"/>
    <property type="molecule type" value="Genomic_DNA"/>
</dbReference>
<keyword evidence="2" id="KW-1185">Reference proteome</keyword>
<evidence type="ECO:0000313" key="2">
    <source>
        <dbReference type="Proteomes" id="UP000253303"/>
    </source>
</evidence>
<name>A0A366M066_9ACTN</name>
<gene>
    <name evidence="1" type="ORF">DP939_12865</name>
</gene>